<name>A0A941ERD3_9ACTN</name>
<comment type="caution">
    <text evidence="2">The sequence shown here is derived from an EMBL/GenBank/DDBJ whole genome shotgun (WGS) entry which is preliminary data.</text>
</comment>
<accession>A0A941ERD3</accession>
<dbReference type="Proteomes" id="UP000675781">
    <property type="component" value="Unassembled WGS sequence"/>
</dbReference>
<reference evidence="2" key="1">
    <citation type="submission" date="2021-04" db="EMBL/GenBank/DDBJ databases">
        <title>Genome based classification of Actinospica acidithermotolerans sp. nov., an actinobacterium isolated from an Indonesian hot spring.</title>
        <authorList>
            <person name="Kusuma A.B."/>
            <person name="Putra K.E."/>
            <person name="Nafisah S."/>
            <person name="Loh J."/>
            <person name="Nouioui I."/>
            <person name="Goodfellow M."/>
        </authorList>
    </citation>
    <scope>NUCLEOTIDE SEQUENCE</scope>
    <source>
        <strain evidence="2">CSCA 57</strain>
    </source>
</reference>
<dbReference type="EMBL" id="JAGSOG010000108">
    <property type="protein sequence ID" value="MBR7835763.1"/>
    <property type="molecule type" value="Genomic_DNA"/>
</dbReference>
<proteinExistence type="predicted"/>
<dbReference type="RefSeq" id="WP_212530255.1">
    <property type="nucleotide sequence ID" value="NZ_JAGSOG010000108.1"/>
</dbReference>
<dbReference type="AlphaFoldDB" id="A0A941ERD3"/>
<dbReference type="InterPro" id="IPR012312">
    <property type="entry name" value="Hemerythrin-like"/>
</dbReference>
<organism evidence="2 3">
    <name type="scientific">Actinospica durhamensis</name>
    <dbReference type="NCBI Taxonomy" id="1508375"/>
    <lineage>
        <taxon>Bacteria</taxon>
        <taxon>Bacillati</taxon>
        <taxon>Actinomycetota</taxon>
        <taxon>Actinomycetes</taxon>
        <taxon>Catenulisporales</taxon>
        <taxon>Actinospicaceae</taxon>
        <taxon>Actinospica</taxon>
    </lineage>
</organism>
<evidence type="ECO:0000313" key="3">
    <source>
        <dbReference type="Proteomes" id="UP000675781"/>
    </source>
</evidence>
<gene>
    <name evidence="2" type="ORF">KDL01_20995</name>
</gene>
<sequence length="212" mass="23483">MNSTVGVGSVLSILHDQHMRTRELLHHVADSSGPERRRAFDALRRLLAVHEAAEDFVLRPAARMAVPRPIVLARIGEERQATDTLERLELLDLASRAFREGFLAFTVTLLSHMWHEETHEWLPLETSWSEEQQLTLGARLRRAFGRDPAGAGPAGEIELTGFRPSPVFGALFQEAVDRLAESRPGNGASGYFEIATAGARVCARTLPDRAAR</sequence>
<protein>
    <recommendedName>
        <fullName evidence="1">Hemerythrin-like domain-containing protein</fullName>
    </recommendedName>
</protein>
<evidence type="ECO:0000313" key="2">
    <source>
        <dbReference type="EMBL" id="MBR7835763.1"/>
    </source>
</evidence>
<keyword evidence="3" id="KW-1185">Reference proteome</keyword>
<evidence type="ECO:0000259" key="1">
    <source>
        <dbReference type="Pfam" id="PF01814"/>
    </source>
</evidence>
<dbReference type="Pfam" id="PF01814">
    <property type="entry name" value="Hemerythrin"/>
    <property type="match status" value="1"/>
</dbReference>
<feature type="domain" description="Hemerythrin-like" evidence="1">
    <location>
        <begin position="11"/>
        <end position="123"/>
    </location>
</feature>